<dbReference type="InterPro" id="IPR019403">
    <property type="entry name" value="Mediator_Med19_met"/>
</dbReference>
<organism evidence="7 9">
    <name type="scientific">Adineta steineri</name>
    <dbReference type="NCBI Taxonomy" id="433720"/>
    <lineage>
        <taxon>Eukaryota</taxon>
        <taxon>Metazoa</taxon>
        <taxon>Spiralia</taxon>
        <taxon>Gnathifera</taxon>
        <taxon>Rotifera</taxon>
        <taxon>Eurotatoria</taxon>
        <taxon>Bdelloidea</taxon>
        <taxon>Adinetida</taxon>
        <taxon>Adinetidae</taxon>
        <taxon>Adineta</taxon>
    </lineage>
</organism>
<gene>
    <name evidence="5" type="primary">MED19</name>
    <name evidence="7" type="ORF">IZO911_LOCUS5972</name>
    <name evidence="8" type="ORF">KXQ929_LOCUS9497</name>
</gene>
<keyword evidence="4 5" id="KW-0539">Nucleus</keyword>
<evidence type="ECO:0000313" key="9">
    <source>
        <dbReference type="Proteomes" id="UP000663860"/>
    </source>
</evidence>
<accession>A0A813RJG3</accession>
<evidence type="ECO:0000256" key="6">
    <source>
        <dbReference type="SAM" id="MobiDB-lite"/>
    </source>
</evidence>
<comment type="subunit">
    <text evidence="5">Component of the Mediator complex.</text>
</comment>
<evidence type="ECO:0000256" key="3">
    <source>
        <dbReference type="ARBA" id="ARBA00023163"/>
    </source>
</evidence>
<feature type="compositionally biased region" description="Basic residues" evidence="6">
    <location>
        <begin position="262"/>
        <end position="275"/>
    </location>
</feature>
<keyword evidence="2 5" id="KW-0805">Transcription regulation</keyword>
<evidence type="ECO:0000256" key="1">
    <source>
        <dbReference type="ARBA" id="ARBA00004123"/>
    </source>
</evidence>
<dbReference type="GO" id="GO:0006357">
    <property type="term" value="P:regulation of transcription by RNA polymerase II"/>
    <property type="evidence" value="ECO:0007669"/>
    <property type="project" value="InterPro"/>
</dbReference>
<feature type="region of interest" description="Disordered" evidence="6">
    <location>
        <begin position="158"/>
        <end position="187"/>
    </location>
</feature>
<dbReference type="GO" id="GO:0016592">
    <property type="term" value="C:mediator complex"/>
    <property type="evidence" value="ECO:0007669"/>
    <property type="project" value="InterPro"/>
</dbReference>
<evidence type="ECO:0000256" key="5">
    <source>
        <dbReference type="RuleBase" id="RU364151"/>
    </source>
</evidence>
<dbReference type="EMBL" id="CAJNOE010000036">
    <property type="protein sequence ID" value="CAF0783288.1"/>
    <property type="molecule type" value="Genomic_DNA"/>
</dbReference>
<feature type="compositionally biased region" description="Low complexity" evidence="6">
    <location>
        <begin position="238"/>
        <end position="249"/>
    </location>
</feature>
<name>A0A813RJG3_9BILA</name>
<evidence type="ECO:0000313" key="7">
    <source>
        <dbReference type="EMBL" id="CAF0783288.1"/>
    </source>
</evidence>
<comment type="function">
    <text evidence="5">Component of the Mediator complex, a coactivator involved in the regulated transcription of nearly all RNA polymerase II-dependent genes. Mediator functions as a bridge to convey information from gene-specific regulatory proteins to the basal RNA polymerase II transcription machinery. Mediator is recruited to promoters by direct interactions with regulatory proteins and serves as a scaffold for the assembly of a functional preinitiation complex with RNA polymerase II and the general transcription factors.</text>
</comment>
<comment type="caution">
    <text evidence="7">The sequence shown here is derived from an EMBL/GenBank/DDBJ whole genome shotgun (WGS) entry which is preliminary data.</text>
</comment>
<keyword evidence="3 5" id="KW-0804">Transcription</keyword>
<dbReference type="GO" id="GO:0003712">
    <property type="term" value="F:transcription coregulator activity"/>
    <property type="evidence" value="ECO:0007669"/>
    <property type="project" value="InterPro"/>
</dbReference>
<dbReference type="Proteomes" id="UP000663860">
    <property type="component" value="Unassembled WGS sequence"/>
</dbReference>
<reference evidence="7" key="1">
    <citation type="submission" date="2021-02" db="EMBL/GenBank/DDBJ databases">
        <authorList>
            <person name="Nowell W R."/>
        </authorList>
    </citation>
    <scope>NUCLEOTIDE SEQUENCE</scope>
</reference>
<feature type="compositionally biased region" description="Pro residues" evidence="6">
    <location>
        <begin position="173"/>
        <end position="185"/>
    </location>
</feature>
<evidence type="ECO:0000313" key="8">
    <source>
        <dbReference type="EMBL" id="CAF3678482.1"/>
    </source>
</evidence>
<feature type="region of interest" description="Disordered" evidence="6">
    <location>
        <begin position="238"/>
        <end position="275"/>
    </location>
</feature>
<keyword evidence="5" id="KW-0010">Activator</keyword>
<comment type="subcellular location">
    <subcellularLocation>
        <location evidence="1 5">Nucleus</location>
    </subcellularLocation>
</comment>
<dbReference type="Proteomes" id="UP000663868">
    <property type="component" value="Unassembled WGS sequence"/>
</dbReference>
<dbReference type="Pfam" id="PF10278">
    <property type="entry name" value="Med19"/>
    <property type="match status" value="1"/>
</dbReference>
<dbReference type="AlphaFoldDB" id="A0A813RJG3"/>
<feature type="region of interest" description="Disordered" evidence="6">
    <location>
        <begin position="1"/>
        <end position="22"/>
    </location>
</feature>
<comment type="similarity">
    <text evidence="5">Belongs to the Mediator complex subunit 19 family.</text>
</comment>
<proteinExistence type="inferred from homology"/>
<sequence length="275" mass="30300">MSLTGGYHLPKTNGNMPHHDLLILDSGSSQHQLQQLQQPQRPSPPFYLLSHYPLEPPPTGSTNLIDHWGLRRDFDKYVKQPISPSLSDFLTDIPLAETAQHKAASFAGDVHGGVGTLRSLFAGPIISKEILPLTEQQLSAFRLHREPTLPDMYQIYTSSPKETRSAPTTETLLPPPTTNPLPGPSPQVQRVINEQTSRISPDVKRKAPADTTPVIQQQTTTPVASMLNRTISTTSTPTLATNANLASNSGHLNDDQDEMNLSKRKTKKTKKEKKV</sequence>
<evidence type="ECO:0000256" key="2">
    <source>
        <dbReference type="ARBA" id="ARBA00023015"/>
    </source>
</evidence>
<dbReference type="EMBL" id="CAJOBB010000433">
    <property type="protein sequence ID" value="CAF3678482.1"/>
    <property type="molecule type" value="Genomic_DNA"/>
</dbReference>
<evidence type="ECO:0000256" key="4">
    <source>
        <dbReference type="ARBA" id="ARBA00023242"/>
    </source>
</evidence>
<protein>
    <recommendedName>
        <fullName evidence="5">Mediator of RNA polymerase II transcription subunit 19</fullName>
    </recommendedName>
    <alternativeName>
        <fullName evidence="5">Mediator complex subunit 19</fullName>
    </alternativeName>
</protein>